<evidence type="ECO:0000313" key="2">
    <source>
        <dbReference type="Proteomes" id="UP001501302"/>
    </source>
</evidence>
<accession>A0ABP9GT08</accession>
<proteinExistence type="predicted"/>
<dbReference type="RefSeq" id="WP_345193033.1">
    <property type="nucleotide sequence ID" value="NZ_BAABJJ010000039.1"/>
</dbReference>
<gene>
    <name evidence="1" type="ORF">GCM10023314_27830</name>
</gene>
<dbReference type="Proteomes" id="UP001501302">
    <property type="component" value="Unassembled WGS sequence"/>
</dbReference>
<reference evidence="2" key="1">
    <citation type="journal article" date="2019" name="Int. J. Syst. Evol. Microbiol.">
        <title>The Global Catalogue of Microorganisms (GCM) 10K type strain sequencing project: providing services to taxonomists for standard genome sequencing and annotation.</title>
        <authorList>
            <consortium name="The Broad Institute Genomics Platform"/>
            <consortium name="The Broad Institute Genome Sequencing Center for Infectious Disease"/>
            <person name="Wu L."/>
            <person name="Ma J."/>
        </authorList>
    </citation>
    <scope>NUCLEOTIDE SEQUENCE [LARGE SCALE GENOMIC DNA]</scope>
    <source>
        <strain evidence="2">JCM 18285</strain>
    </source>
</reference>
<name>A0ABP9GT08_9FLAO</name>
<protein>
    <recommendedName>
        <fullName evidence="3">Lipoprotein</fullName>
    </recommendedName>
</protein>
<evidence type="ECO:0008006" key="3">
    <source>
        <dbReference type="Google" id="ProtNLM"/>
    </source>
</evidence>
<dbReference type="EMBL" id="BAABJJ010000039">
    <property type="protein sequence ID" value="GAA4952726.1"/>
    <property type="molecule type" value="Genomic_DNA"/>
</dbReference>
<comment type="caution">
    <text evidence="1">The sequence shown here is derived from an EMBL/GenBank/DDBJ whole genome shotgun (WGS) entry which is preliminary data.</text>
</comment>
<evidence type="ECO:0000313" key="1">
    <source>
        <dbReference type="EMBL" id="GAA4952726.1"/>
    </source>
</evidence>
<organism evidence="1 2">
    <name type="scientific">Algibacter agarivorans</name>
    <dbReference type="NCBI Taxonomy" id="1109741"/>
    <lineage>
        <taxon>Bacteria</taxon>
        <taxon>Pseudomonadati</taxon>
        <taxon>Bacteroidota</taxon>
        <taxon>Flavobacteriia</taxon>
        <taxon>Flavobacteriales</taxon>
        <taxon>Flavobacteriaceae</taxon>
        <taxon>Algibacter</taxon>
    </lineage>
</organism>
<sequence length="238" mass="27596">MRKLIIIGIIFSTLISCEYLNQLSSDNSLTEKIETEFKSESEIIDLKNLNEFDWDNLLILGPYSVVDNIEKELNLDLENIRENGIEYDDSINLLVFLKNGKSIKISEVSRRIGDFSNLRNLISKESAKFIKTENGTNVLVENINGKLVKRVGGIPYNAFFAEKENNSNWFLINSIHNHKNNAQISIYDYETGELILNKRFFKICPIDELKLIEDLKREIEFFDGEKIQLKDNCYLQTN</sequence>
<keyword evidence="2" id="KW-1185">Reference proteome</keyword>
<dbReference type="PROSITE" id="PS51257">
    <property type="entry name" value="PROKAR_LIPOPROTEIN"/>
    <property type="match status" value="1"/>
</dbReference>